<sequence length="341" mass="36557">MSRLHEQRMKDAVRHAWTIRLTLLALIFIAAWTTLHGRAPWPAGIALLITVVSLFPLMLVPPPGTRMGMRYWIAADGAADGAVDGEMSLKLAAACGAAGDHAEQISILWSLAERRDPEAYRLLLEVLAEHGKPGDVAALRRSCVEGLSKDHPLFTPWPGIDGPGLLGAAQQRRHLDPGDISALRDVAVLLDAMGAPDPAVWRQLIDAGIGGFHLPLARHLAASGRIDEAAEVMRVGPNGKLPRFEEAAEFLREHGLAQQLEEQARTAWSRYGDQGALRALRELLTEQGRLDELAQLPEPRPPASRSGGQRVAWPGAGSTTADLGSSGYSGYSGYSGGYGGC</sequence>
<reference evidence="3 4" key="1">
    <citation type="submission" date="2023-05" db="EMBL/GenBank/DDBJ databases">
        <title>Actinoplanes sp. NEAU-A12 genome sequencing.</title>
        <authorList>
            <person name="Wang Z.-S."/>
        </authorList>
    </citation>
    <scope>NUCLEOTIDE SEQUENCE [LARGE SCALE GENOMIC DNA]</scope>
    <source>
        <strain evidence="3 4">NEAU-A12</strain>
    </source>
</reference>
<feature type="transmembrane region" description="Helical" evidence="2">
    <location>
        <begin position="41"/>
        <end position="60"/>
    </location>
</feature>
<proteinExistence type="predicted"/>
<keyword evidence="2" id="KW-0472">Membrane</keyword>
<keyword evidence="2" id="KW-0812">Transmembrane</keyword>
<evidence type="ECO:0000313" key="3">
    <source>
        <dbReference type="EMBL" id="MDI6104296.1"/>
    </source>
</evidence>
<comment type="caution">
    <text evidence="3">The sequence shown here is derived from an EMBL/GenBank/DDBJ whole genome shotgun (WGS) entry which is preliminary data.</text>
</comment>
<feature type="transmembrane region" description="Helical" evidence="2">
    <location>
        <begin position="12"/>
        <end position="35"/>
    </location>
</feature>
<evidence type="ECO:0000256" key="2">
    <source>
        <dbReference type="SAM" id="Phobius"/>
    </source>
</evidence>
<feature type="region of interest" description="Disordered" evidence="1">
    <location>
        <begin position="294"/>
        <end position="341"/>
    </location>
</feature>
<evidence type="ECO:0000313" key="4">
    <source>
        <dbReference type="Proteomes" id="UP001241758"/>
    </source>
</evidence>
<evidence type="ECO:0008006" key="5">
    <source>
        <dbReference type="Google" id="ProtNLM"/>
    </source>
</evidence>
<gene>
    <name evidence="3" type="ORF">QLQ12_37460</name>
</gene>
<dbReference type="Proteomes" id="UP001241758">
    <property type="component" value="Unassembled WGS sequence"/>
</dbReference>
<dbReference type="EMBL" id="JASCTH010000032">
    <property type="protein sequence ID" value="MDI6104296.1"/>
    <property type="molecule type" value="Genomic_DNA"/>
</dbReference>
<keyword evidence="2" id="KW-1133">Transmembrane helix</keyword>
<keyword evidence="4" id="KW-1185">Reference proteome</keyword>
<name>A0ABT6WX30_9ACTN</name>
<accession>A0ABT6WX30</accession>
<protein>
    <recommendedName>
        <fullName evidence="5">HEAT repeat domain-containing protein</fullName>
    </recommendedName>
</protein>
<dbReference type="RefSeq" id="WP_282765659.1">
    <property type="nucleotide sequence ID" value="NZ_JASCTH010000032.1"/>
</dbReference>
<organism evidence="3 4">
    <name type="scientific">Actinoplanes sandaracinus</name>
    <dbReference type="NCBI Taxonomy" id="3045177"/>
    <lineage>
        <taxon>Bacteria</taxon>
        <taxon>Bacillati</taxon>
        <taxon>Actinomycetota</taxon>
        <taxon>Actinomycetes</taxon>
        <taxon>Micromonosporales</taxon>
        <taxon>Micromonosporaceae</taxon>
        <taxon>Actinoplanes</taxon>
    </lineage>
</organism>
<evidence type="ECO:0000256" key="1">
    <source>
        <dbReference type="SAM" id="MobiDB-lite"/>
    </source>
</evidence>